<feature type="chain" id="PRO_5037456463" evidence="1">
    <location>
        <begin position="28"/>
        <end position="194"/>
    </location>
</feature>
<evidence type="ECO:0000313" key="2">
    <source>
        <dbReference type="EMBL" id="GIM90411.1"/>
    </source>
</evidence>
<dbReference type="Gene3D" id="2.60.20.10">
    <property type="entry name" value="Crystallins"/>
    <property type="match status" value="1"/>
</dbReference>
<gene>
    <name evidence="2" type="ORF">Ato02nite_022040</name>
</gene>
<keyword evidence="1" id="KW-0732">Signal</keyword>
<name>A0A919W7U3_9ACTN</name>
<dbReference type="AlphaFoldDB" id="A0A919W7U3"/>
<dbReference type="Proteomes" id="UP000677082">
    <property type="component" value="Unassembled WGS sequence"/>
</dbReference>
<dbReference type="EMBL" id="BOQN01000028">
    <property type="protein sequence ID" value="GIM90411.1"/>
    <property type="molecule type" value="Genomic_DNA"/>
</dbReference>
<dbReference type="RefSeq" id="WP_213006338.1">
    <property type="nucleotide sequence ID" value="NZ_BOQN01000028.1"/>
</dbReference>
<protein>
    <submittedName>
        <fullName evidence="2">Uncharacterized protein</fullName>
    </submittedName>
</protein>
<proteinExistence type="predicted"/>
<feature type="signal peptide" evidence="1">
    <location>
        <begin position="1"/>
        <end position="27"/>
    </location>
</feature>
<evidence type="ECO:0000313" key="3">
    <source>
        <dbReference type="Proteomes" id="UP000677082"/>
    </source>
</evidence>
<reference evidence="2 3" key="1">
    <citation type="submission" date="2021-03" db="EMBL/GenBank/DDBJ databases">
        <title>Whole genome shotgun sequence of Actinoplanes toevensis NBRC 105298.</title>
        <authorList>
            <person name="Komaki H."/>
            <person name="Tamura T."/>
        </authorList>
    </citation>
    <scope>NUCLEOTIDE SEQUENCE [LARGE SCALE GENOMIC DNA]</scope>
    <source>
        <strain evidence="2 3">NBRC 105298</strain>
    </source>
</reference>
<keyword evidence="3" id="KW-1185">Reference proteome</keyword>
<sequence length="194" mass="20824">MRKAFQVLIAVAVSGIIVAAGAQPASAALADAGTIEKQVASVLDRTPGAKRIDRLTIEMKPGVFVTLEDPAAVRKVGAKAAAAGGIADCAFYYLCMWEHSDFVGAKIHFTRCGLGVENLGNMAFPRGGTWSDKVSSIMNNQSSGTWSGFYDWYVGGGWDDLKFLKAFGYWRDLSKDKADDGSKMNDRIDGVQVC</sequence>
<organism evidence="2 3">
    <name type="scientific">Paractinoplanes toevensis</name>
    <dbReference type="NCBI Taxonomy" id="571911"/>
    <lineage>
        <taxon>Bacteria</taxon>
        <taxon>Bacillati</taxon>
        <taxon>Actinomycetota</taxon>
        <taxon>Actinomycetes</taxon>
        <taxon>Micromonosporales</taxon>
        <taxon>Micromonosporaceae</taxon>
        <taxon>Paractinoplanes</taxon>
    </lineage>
</organism>
<evidence type="ECO:0000256" key="1">
    <source>
        <dbReference type="SAM" id="SignalP"/>
    </source>
</evidence>
<dbReference type="Pfam" id="PF03995">
    <property type="entry name" value="Inhibitor_I36"/>
    <property type="match status" value="1"/>
</dbReference>
<accession>A0A919W7U3</accession>
<comment type="caution">
    <text evidence="2">The sequence shown here is derived from an EMBL/GenBank/DDBJ whole genome shotgun (WGS) entry which is preliminary data.</text>
</comment>